<evidence type="ECO:0000256" key="4">
    <source>
        <dbReference type="SAM" id="SignalP"/>
    </source>
</evidence>
<evidence type="ECO:0000313" key="6">
    <source>
        <dbReference type="Ensembl" id="ENSONIP00000033627.1"/>
    </source>
</evidence>
<evidence type="ECO:0000256" key="3">
    <source>
        <dbReference type="SAM" id="Phobius"/>
    </source>
</evidence>
<reference evidence="6" key="2">
    <citation type="submission" date="2025-05" db="UniProtKB">
        <authorList>
            <consortium name="Ensembl"/>
        </authorList>
    </citation>
    <scope>IDENTIFICATION</scope>
</reference>
<evidence type="ECO:0000256" key="1">
    <source>
        <dbReference type="ARBA" id="ARBA00023180"/>
    </source>
</evidence>
<dbReference type="GO" id="GO:0005615">
    <property type="term" value="C:extracellular space"/>
    <property type="evidence" value="ECO:0007669"/>
    <property type="project" value="TreeGrafter"/>
</dbReference>
<dbReference type="Gene3D" id="3.30.500.10">
    <property type="entry name" value="MHC class I-like antigen recognition-like"/>
    <property type="match status" value="1"/>
</dbReference>
<keyword evidence="3" id="KW-0812">Transmembrane</keyword>
<feature type="signal peptide" evidence="4">
    <location>
        <begin position="1"/>
        <end position="18"/>
    </location>
</feature>
<feature type="transmembrane region" description="Helical" evidence="3">
    <location>
        <begin position="312"/>
        <end position="334"/>
    </location>
</feature>
<dbReference type="GO" id="GO:0009897">
    <property type="term" value="C:external side of plasma membrane"/>
    <property type="evidence" value="ECO:0007669"/>
    <property type="project" value="TreeGrafter"/>
</dbReference>
<dbReference type="OMA" id="CPSGVHT"/>
<dbReference type="InterPro" id="IPR036179">
    <property type="entry name" value="Ig-like_dom_sf"/>
</dbReference>
<dbReference type="Pfam" id="PF07654">
    <property type="entry name" value="C1-set"/>
    <property type="match status" value="1"/>
</dbReference>
<dbReference type="Ensembl" id="ENSONIT00000054786.1">
    <property type="protein sequence ID" value="ENSONIP00000033627.1"/>
    <property type="gene ID" value="ENSONIG00000020001.2"/>
</dbReference>
<dbReference type="Ensembl" id="ENSONIT00000044930.1">
    <property type="protein sequence ID" value="ENSONIP00000075447.1"/>
    <property type="gene ID" value="ENSONIG00000020001.2"/>
</dbReference>
<dbReference type="InterPro" id="IPR011161">
    <property type="entry name" value="MHC_I-like_Ag-recog"/>
</dbReference>
<evidence type="ECO:0000259" key="5">
    <source>
        <dbReference type="PROSITE" id="PS50835"/>
    </source>
</evidence>
<dbReference type="InterPro" id="IPR007110">
    <property type="entry name" value="Ig-like_dom"/>
</dbReference>
<dbReference type="SUPFAM" id="SSF48726">
    <property type="entry name" value="Immunoglobulin"/>
    <property type="match status" value="1"/>
</dbReference>
<dbReference type="PROSITE" id="PS50835">
    <property type="entry name" value="IG_LIKE"/>
    <property type="match status" value="1"/>
</dbReference>
<dbReference type="GeneTree" id="ENSGT01120000271828"/>
<reference evidence="7" key="1">
    <citation type="submission" date="2012-01" db="EMBL/GenBank/DDBJ databases">
        <title>The Genome Sequence of Oreochromis niloticus (Nile Tilapia).</title>
        <authorList>
            <consortium name="Broad Institute Genome Assembly Team"/>
            <consortium name="Broad Institute Sequencing Platform"/>
            <person name="Di Palma F."/>
            <person name="Johnson J."/>
            <person name="Lander E.S."/>
            <person name="Lindblad-Toh K."/>
        </authorList>
    </citation>
    <scope>NUCLEOTIDE SEQUENCE [LARGE SCALE GENOMIC DNA]</scope>
</reference>
<name>A0A669BDX4_ORENI</name>
<dbReference type="PANTHER" id="PTHR16675:SF237">
    <property type="entry name" value="MHC CLASS I ANTIGEN TRANSCRIPT VARIANT 1-RELATED"/>
    <property type="match status" value="1"/>
</dbReference>
<accession>A0A669BDX4</accession>
<dbReference type="Gene3D" id="2.60.40.10">
    <property type="entry name" value="Immunoglobulins"/>
    <property type="match status" value="1"/>
</dbReference>
<dbReference type="InterPro" id="IPR050208">
    <property type="entry name" value="MHC_class-I_related"/>
</dbReference>
<proteinExistence type="inferred from homology"/>
<dbReference type="Proteomes" id="UP000005207">
    <property type="component" value="Linkage group LG22"/>
</dbReference>
<dbReference type="PRINTS" id="PR01638">
    <property type="entry name" value="MHCCLASSI"/>
</dbReference>
<dbReference type="InterPro" id="IPR037055">
    <property type="entry name" value="MHC_I-like_Ag-recog_sf"/>
</dbReference>
<keyword evidence="3" id="KW-0472">Membrane</keyword>
<dbReference type="InterPro" id="IPR011162">
    <property type="entry name" value="MHC_I/II-like_Ag-recog"/>
</dbReference>
<comment type="similarity">
    <text evidence="2">Belongs to the MHC class I family.</text>
</comment>
<dbReference type="SUPFAM" id="SSF54452">
    <property type="entry name" value="MHC antigen-recognition domain"/>
    <property type="match status" value="1"/>
</dbReference>
<feature type="chain" id="PRO_5044624871" description="Ig-like domain-containing protein" evidence="4">
    <location>
        <begin position="19"/>
        <end position="410"/>
    </location>
</feature>
<dbReference type="InterPro" id="IPR003597">
    <property type="entry name" value="Ig_C1-set"/>
</dbReference>
<dbReference type="SMART" id="SM00407">
    <property type="entry name" value="IGc1"/>
    <property type="match status" value="1"/>
</dbReference>
<keyword evidence="1" id="KW-0325">Glycoprotein</keyword>
<dbReference type="InterPro" id="IPR001039">
    <property type="entry name" value="MHC_I_a_a1/a2"/>
</dbReference>
<dbReference type="Pfam" id="PF00129">
    <property type="entry name" value="MHC_I"/>
    <property type="match status" value="1"/>
</dbReference>
<dbReference type="InterPro" id="IPR013783">
    <property type="entry name" value="Ig-like_fold"/>
</dbReference>
<evidence type="ECO:0000313" key="7">
    <source>
        <dbReference type="Proteomes" id="UP000005207"/>
    </source>
</evidence>
<protein>
    <recommendedName>
        <fullName evidence="5">Ig-like domain-containing protein</fullName>
    </recommendedName>
</protein>
<evidence type="ECO:0000256" key="2">
    <source>
        <dbReference type="RuleBase" id="RU004439"/>
    </source>
</evidence>
<dbReference type="AlphaFoldDB" id="A0A669BDX4"/>
<organism evidence="6 7">
    <name type="scientific">Oreochromis niloticus</name>
    <name type="common">Nile tilapia</name>
    <name type="synonym">Tilapia nilotica</name>
    <dbReference type="NCBI Taxonomy" id="8128"/>
    <lineage>
        <taxon>Eukaryota</taxon>
        <taxon>Metazoa</taxon>
        <taxon>Chordata</taxon>
        <taxon>Craniata</taxon>
        <taxon>Vertebrata</taxon>
        <taxon>Euteleostomi</taxon>
        <taxon>Actinopterygii</taxon>
        <taxon>Neopterygii</taxon>
        <taxon>Teleostei</taxon>
        <taxon>Neoteleostei</taxon>
        <taxon>Acanthomorphata</taxon>
        <taxon>Ovalentaria</taxon>
        <taxon>Cichlomorphae</taxon>
        <taxon>Cichliformes</taxon>
        <taxon>Cichlidae</taxon>
        <taxon>African cichlids</taxon>
        <taxon>Pseudocrenilabrinae</taxon>
        <taxon>Oreochromini</taxon>
        <taxon>Oreochromis</taxon>
    </lineage>
</organism>
<dbReference type="GO" id="GO:0006955">
    <property type="term" value="P:immune response"/>
    <property type="evidence" value="ECO:0007669"/>
    <property type="project" value="TreeGrafter"/>
</dbReference>
<dbReference type="PANTHER" id="PTHR16675">
    <property type="entry name" value="MHC CLASS I-RELATED"/>
    <property type="match status" value="1"/>
</dbReference>
<keyword evidence="4" id="KW-0732">Signal</keyword>
<feature type="transmembrane region" description="Helical" evidence="3">
    <location>
        <begin position="355"/>
        <end position="373"/>
    </location>
</feature>
<sequence length="410" mass="47956">MIIHFIAAFSLLSHVVSPVKHSLKLIFIESSGVQDFVGVLWADETELVHCNTNLNKAEPKPNWLKEFMKSNQEHNDLYTQECLHSQHFFKDTLNVLRRSCSQTEGVHTLQRMYGCEWDNETEEVKSFDRYGYDGEDLMEFNQETQTWLISTPCASIVKHKLDNQQIRIADINHYLTNVCSKWLKQYLDYGKYFLQRTDWPSVSLLQKTPSSSVSCHATGFYPDRAVMFWRKDGKKLYQFTDREQIYPNQDRTFQINVVLKLSSVTSEDWSRYDCVFQLSAVKEDIIIKLDQKVIKSNRDYLICTSPEENNDYYLEVFVGFFFVLLIIVLVFIVYKITVDESNQKKDLETLKYSPIAALVLALILCCLTGVHFYKTNTGKQTKHLTQIFTLYTLYKYNLRSVQKLTFGCSM</sequence>
<feature type="domain" description="Ig-like" evidence="5">
    <location>
        <begin position="200"/>
        <end position="274"/>
    </location>
</feature>
<keyword evidence="3" id="KW-1133">Transmembrane helix</keyword>
<keyword evidence="7" id="KW-1185">Reference proteome</keyword>
<gene>
    <name evidence="6" type="primary">LOC102076922</name>
</gene>